<dbReference type="OrthoDB" id="5290530at2"/>
<evidence type="ECO:0000256" key="1">
    <source>
        <dbReference type="ARBA" id="ARBA00004453"/>
    </source>
</evidence>
<protein>
    <recommendedName>
        <fullName evidence="3">Recombination-associated protein RdgC</fullName>
    </recommendedName>
</protein>
<gene>
    <name evidence="6" type="ORF">CWE15_08230</name>
</gene>
<keyword evidence="5" id="KW-0233">DNA recombination</keyword>
<evidence type="ECO:0000313" key="7">
    <source>
        <dbReference type="Proteomes" id="UP000286976"/>
    </source>
</evidence>
<keyword evidence="4" id="KW-0963">Cytoplasm</keyword>
<dbReference type="PANTHER" id="PTHR38103:SF1">
    <property type="entry name" value="RECOMBINATION-ASSOCIATED PROTEIN RDGC"/>
    <property type="match status" value="1"/>
</dbReference>
<dbReference type="AlphaFoldDB" id="A0A432X1I0"/>
<dbReference type="GO" id="GO:0000018">
    <property type="term" value="P:regulation of DNA recombination"/>
    <property type="evidence" value="ECO:0007669"/>
    <property type="project" value="TreeGrafter"/>
</dbReference>
<dbReference type="GO" id="GO:0003690">
    <property type="term" value="F:double-stranded DNA binding"/>
    <property type="evidence" value="ECO:0007669"/>
    <property type="project" value="TreeGrafter"/>
</dbReference>
<evidence type="ECO:0000313" key="6">
    <source>
        <dbReference type="EMBL" id="RUO40122.1"/>
    </source>
</evidence>
<dbReference type="GO" id="GO:0006310">
    <property type="term" value="P:DNA recombination"/>
    <property type="evidence" value="ECO:0007669"/>
    <property type="project" value="UniProtKB-KW"/>
</dbReference>
<accession>A0A432X1I0</accession>
<proteinExistence type="inferred from homology"/>
<sequence length="299" mass="34236">MWFKNLRVYQFTQDFQLPDDFQSLLNERSFKPCSSTEPASLGWTSPIRDSDEYALVHQGAVLLCLRKEEKVMPASAVKSELEQRKEAYELEHARPMPRKEQQALKEDIVHNLLPRALSRYSVTWGMIDIKNQRVLVDTSSATRAEEFTAQLRSCLGSLPVRPWGPEYPATHCLTEWVREGAAAAPFELGQDAELKSSKEEGMVVRLRRHDLMVPEVTQHLEHDKHVTELGLEWPNRFSFLLSDDYAIKRIKFADMVLEQRDQDNTADAAEQLDADFALMFGEFAELLDVLGTALTLEPK</sequence>
<comment type="subcellular location">
    <subcellularLocation>
        <location evidence="1">Cytoplasm</location>
        <location evidence="1">Nucleoid</location>
    </subcellularLocation>
</comment>
<dbReference type="Pfam" id="PF04381">
    <property type="entry name" value="RdgC"/>
    <property type="match status" value="1"/>
</dbReference>
<evidence type="ECO:0000256" key="5">
    <source>
        <dbReference type="ARBA" id="ARBA00023172"/>
    </source>
</evidence>
<dbReference type="NCBIfam" id="NF001464">
    <property type="entry name" value="PRK00321.1-5"/>
    <property type="match status" value="1"/>
</dbReference>
<dbReference type="GO" id="GO:0043590">
    <property type="term" value="C:bacterial nucleoid"/>
    <property type="evidence" value="ECO:0007669"/>
    <property type="project" value="TreeGrafter"/>
</dbReference>
<organism evidence="6 7">
    <name type="scientific">Aliidiomarina taiwanensis</name>
    <dbReference type="NCBI Taxonomy" id="946228"/>
    <lineage>
        <taxon>Bacteria</taxon>
        <taxon>Pseudomonadati</taxon>
        <taxon>Pseudomonadota</taxon>
        <taxon>Gammaproteobacteria</taxon>
        <taxon>Alteromonadales</taxon>
        <taxon>Idiomarinaceae</taxon>
        <taxon>Aliidiomarina</taxon>
    </lineage>
</organism>
<dbReference type="Proteomes" id="UP000286976">
    <property type="component" value="Unassembled WGS sequence"/>
</dbReference>
<evidence type="ECO:0000256" key="4">
    <source>
        <dbReference type="ARBA" id="ARBA00022490"/>
    </source>
</evidence>
<keyword evidence="7" id="KW-1185">Reference proteome</keyword>
<evidence type="ECO:0000256" key="3">
    <source>
        <dbReference type="ARBA" id="ARBA00022296"/>
    </source>
</evidence>
<name>A0A432X1I0_9GAMM</name>
<dbReference type="PANTHER" id="PTHR38103">
    <property type="entry name" value="RECOMBINATION-ASSOCIATED PROTEIN RDGC"/>
    <property type="match status" value="1"/>
</dbReference>
<comment type="similarity">
    <text evidence="2">Belongs to the RdgC family.</text>
</comment>
<reference evidence="6 7" key="1">
    <citation type="journal article" date="2011" name="Front. Microbiol.">
        <title>Genomic signatures of strain selection and enhancement in Bacillus atrophaeus var. globigii, a historical biowarfare simulant.</title>
        <authorList>
            <person name="Gibbons H.S."/>
            <person name="Broomall S.M."/>
            <person name="McNew L.A."/>
            <person name="Daligault H."/>
            <person name="Chapman C."/>
            <person name="Bruce D."/>
            <person name="Karavis M."/>
            <person name="Krepps M."/>
            <person name="McGregor P.A."/>
            <person name="Hong C."/>
            <person name="Park K.H."/>
            <person name="Akmal A."/>
            <person name="Feldman A."/>
            <person name="Lin J.S."/>
            <person name="Chang W.E."/>
            <person name="Higgs B.W."/>
            <person name="Demirev P."/>
            <person name="Lindquist J."/>
            <person name="Liem A."/>
            <person name="Fochler E."/>
            <person name="Read T.D."/>
            <person name="Tapia R."/>
            <person name="Johnson S."/>
            <person name="Bishop-Lilly K.A."/>
            <person name="Detter C."/>
            <person name="Han C."/>
            <person name="Sozhamannan S."/>
            <person name="Rosenzweig C.N."/>
            <person name="Skowronski E.W."/>
        </authorList>
    </citation>
    <scope>NUCLEOTIDE SEQUENCE [LARGE SCALE GENOMIC DNA]</scope>
    <source>
        <strain evidence="6 7">AIT1</strain>
    </source>
</reference>
<dbReference type="EMBL" id="PIPQ01000004">
    <property type="protein sequence ID" value="RUO40122.1"/>
    <property type="molecule type" value="Genomic_DNA"/>
</dbReference>
<comment type="caution">
    <text evidence="6">The sequence shown here is derived from an EMBL/GenBank/DDBJ whole genome shotgun (WGS) entry which is preliminary data.</text>
</comment>
<evidence type="ECO:0000256" key="2">
    <source>
        <dbReference type="ARBA" id="ARBA00008657"/>
    </source>
</evidence>
<dbReference type="InterPro" id="IPR007476">
    <property type="entry name" value="RdgC"/>
</dbReference>
<dbReference type="RefSeq" id="WP_126757606.1">
    <property type="nucleotide sequence ID" value="NZ_PIPQ01000004.1"/>
</dbReference>